<dbReference type="InterPro" id="IPR011006">
    <property type="entry name" value="CheY-like_superfamily"/>
</dbReference>
<dbReference type="GO" id="GO:0006355">
    <property type="term" value="P:regulation of DNA-templated transcription"/>
    <property type="evidence" value="ECO:0007669"/>
    <property type="project" value="InterPro"/>
</dbReference>
<evidence type="ECO:0000259" key="4">
    <source>
        <dbReference type="PROSITE" id="PS50110"/>
    </source>
</evidence>
<dbReference type="GO" id="GO:0000160">
    <property type="term" value="P:phosphorelay signal transduction system"/>
    <property type="evidence" value="ECO:0007669"/>
    <property type="project" value="InterPro"/>
</dbReference>
<dbReference type="Pfam" id="PF00196">
    <property type="entry name" value="GerE"/>
    <property type="match status" value="1"/>
</dbReference>
<gene>
    <name evidence="5" type="ORF">EV646_114139</name>
</gene>
<dbReference type="InterPro" id="IPR001789">
    <property type="entry name" value="Sig_transdc_resp-reg_receiver"/>
</dbReference>
<feature type="domain" description="HTH luxR-type" evidence="3">
    <location>
        <begin position="195"/>
        <end position="260"/>
    </location>
</feature>
<dbReference type="PRINTS" id="PR00038">
    <property type="entry name" value="HTHLUXR"/>
</dbReference>
<name>A0A4R2IHX2_9ACTN</name>
<organism evidence="5 6">
    <name type="scientific">Kribbella antiqua</name>
    <dbReference type="NCBI Taxonomy" id="2512217"/>
    <lineage>
        <taxon>Bacteria</taxon>
        <taxon>Bacillati</taxon>
        <taxon>Actinomycetota</taxon>
        <taxon>Actinomycetes</taxon>
        <taxon>Propionibacteriales</taxon>
        <taxon>Kribbellaceae</taxon>
        <taxon>Kribbella</taxon>
    </lineage>
</organism>
<evidence type="ECO:0000256" key="2">
    <source>
        <dbReference type="PROSITE-ProRule" id="PRU00169"/>
    </source>
</evidence>
<dbReference type="EMBL" id="SLWR01000014">
    <property type="protein sequence ID" value="TCO42315.1"/>
    <property type="molecule type" value="Genomic_DNA"/>
</dbReference>
<dbReference type="InterPro" id="IPR000792">
    <property type="entry name" value="Tscrpt_reg_LuxR_C"/>
</dbReference>
<evidence type="ECO:0000259" key="3">
    <source>
        <dbReference type="PROSITE" id="PS50043"/>
    </source>
</evidence>
<dbReference type="CDD" id="cd06170">
    <property type="entry name" value="LuxR_C_like"/>
    <property type="match status" value="1"/>
</dbReference>
<dbReference type="InterPro" id="IPR016032">
    <property type="entry name" value="Sig_transdc_resp-reg_C-effctor"/>
</dbReference>
<dbReference type="AlphaFoldDB" id="A0A4R2IHX2"/>
<comment type="caution">
    <text evidence="5">The sequence shown here is derived from an EMBL/GenBank/DDBJ whole genome shotgun (WGS) entry which is preliminary data.</text>
</comment>
<keyword evidence="1 5" id="KW-0238">DNA-binding</keyword>
<dbReference type="PROSITE" id="PS50110">
    <property type="entry name" value="RESPONSE_REGULATORY"/>
    <property type="match status" value="1"/>
</dbReference>
<dbReference type="SMART" id="SM00448">
    <property type="entry name" value="REC"/>
    <property type="match status" value="1"/>
</dbReference>
<evidence type="ECO:0000256" key="1">
    <source>
        <dbReference type="ARBA" id="ARBA00023125"/>
    </source>
</evidence>
<dbReference type="SUPFAM" id="SSF52172">
    <property type="entry name" value="CheY-like"/>
    <property type="match status" value="1"/>
</dbReference>
<keyword evidence="6" id="KW-1185">Reference proteome</keyword>
<dbReference type="SMART" id="SM00421">
    <property type="entry name" value="HTH_LUXR"/>
    <property type="match status" value="1"/>
</dbReference>
<proteinExistence type="predicted"/>
<evidence type="ECO:0000313" key="5">
    <source>
        <dbReference type="EMBL" id="TCO42315.1"/>
    </source>
</evidence>
<accession>A0A4R2IHX2</accession>
<dbReference type="Proteomes" id="UP000295573">
    <property type="component" value="Unassembled WGS sequence"/>
</dbReference>
<sequence length="266" mass="28799">MAGVAETPNWNRTCALRIREQTLIKNKFHGLINLEEAESVDDSKNRDVAHVRVMIVDDDTLFTDALVGRLAREVGLELLPPAQSARQAYAILATGHPDVAVLDLALGDATGIDVLDHMHMWHPSTRPLVLSAAAGVDPVVDAVRHGALAWVPKTADGDLIVRVISLVARGEAWFPPALLADVLRRLVTGRDADGIPDPLVELSLREREVLQCMVDGLGRAETAMRLGVSTNTVRTHIRRLLTKLALHSALEASATALRAGMRPSGR</sequence>
<dbReference type="PROSITE" id="PS50043">
    <property type="entry name" value="HTH_LUXR_2"/>
    <property type="match status" value="1"/>
</dbReference>
<dbReference type="Gene3D" id="3.40.50.2300">
    <property type="match status" value="1"/>
</dbReference>
<evidence type="ECO:0000313" key="6">
    <source>
        <dbReference type="Proteomes" id="UP000295573"/>
    </source>
</evidence>
<protein>
    <submittedName>
        <fullName evidence="5">DNA-binding NarL/FixJ family response regulator</fullName>
    </submittedName>
</protein>
<dbReference type="GO" id="GO:0003677">
    <property type="term" value="F:DNA binding"/>
    <property type="evidence" value="ECO:0007669"/>
    <property type="project" value="UniProtKB-KW"/>
</dbReference>
<dbReference type="PANTHER" id="PTHR43214">
    <property type="entry name" value="TWO-COMPONENT RESPONSE REGULATOR"/>
    <property type="match status" value="1"/>
</dbReference>
<dbReference type="Pfam" id="PF00072">
    <property type="entry name" value="Response_reg"/>
    <property type="match status" value="1"/>
</dbReference>
<dbReference type="SUPFAM" id="SSF46894">
    <property type="entry name" value="C-terminal effector domain of the bipartite response regulators"/>
    <property type="match status" value="1"/>
</dbReference>
<reference evidence="5 6" key="1">
    <citation type="journal article" date="2015" name="Stand. Genomic Sci.">
        <title>Genomic Encyclopedia of Bacterial and Archaeal Type Strains, Phase III: the genomes of soil and plant-associated and newly described type strains.</title>
        <authorList>
            <person name="Whitman W.B."/>
            <person name="Woyke T."/>
            <person name="Klenk H.P."/>
            <person name="Zhou Y."/>
            <person name="Lilburn T.G."/>
            <person name="Beck B.J."/>
            <person name="De Vos P."/>
            <person name="Vandamme P."/>
            <person name="Eisen J.A."/>
            <person name="Garrity G."/>
            <person name="Hugenholtz P."/>
            <person name="Kyrpides N.C."/>
        </authorList>
    </citation>
    <scope>NUCLEOTIDE SEQUENCE [LARGE SCALE GENOMIC DNA]</scope>
    <source>
        <strain evidence="5 6">VKM Ac-2541</strain>
    </source>
</reference>
<feature type="domain" description="Response regulatory" evidence="4">
    <location>
        <begin position="52"/>
        <end position="168"/>
    </location>
</feature>
<keyword evidence="2" id="KW-0597">Phosphoprotein</keyword>
<feature type="modified residue" description="4-aspartylphosphate" evidence="2">
    <location>
        <position position="103"/>
    </location>
</feature>
<dbReference type="InterPro" id="IPR039420">
    <property type="entry name" value="WalR-like"/>
</dbReference>